<sequence>MMLDHFIRGLFSILGLNLSQRNEITPSKLSFTLHLTSIRPALTNLWLNNINSLKDSNNVIKVSNESFRIIDNSHNNDLSQAQQTPSDDNMNIPNSIIVYHDQPPPLSITPFFNFKDFFDHLSKERIIESDGGNKMEFGSTVLYGEVISSTQTLLDKNFKFTQTLPTGFVCVASQQNQGRGRGKNSWISPLGCLQFSVVLKHPSNISSVVFIQYLLSLAVVEAIRTKKGYEDLPLRLKWPNDIYTENIKIGGVIINSHFLQDEFLLIAGCGVNLSNSAPTTAINRIISLYNHENNTQLEEFSQEQLLAAILVKFESFYKEFCSHKNGFEPFLDIYYKRWLHNDQIVTLEAFNNRRARIIGITTDFALI</sequence>
<dbReference type="InterPro" id="IPR045864">
    <property type="entry name" value="aa-tRNA-synth_II/BPL/LPL"/>
</dbReference>
<dbReference type="PANTHER" id="PTHR12835:SF5">
    <property type="entry name" value="BIOTIN--PROTEIN LIGASE"/>
    <property type="match status" value="1"/>
</dbReference>
<comment type="similarity">
    <text evidence="1">Belongs to the biotin--protein ligase family.</text>
</comment>
<evidence type="ECO:0000256" key="1">
    <source>
        <dbReference type="ARBA" id="ARBA00009934"/>
    </source>
</evidence>
<dbReference type="GO" id="GO:0005737">
    <property type="term" value="C:cytoplasm"/>
    <property type="evidence" value="ECO:0007669"/>
    <property type="project" value="TreeGrafter"/>
</dbReference>
<dbReference type="NCBIfam" id="TIGR00121">
    <property type="entry name" value="birA_ligase"/>
    <property type="match status" value="1"/>
</dbReference>
<evidence type="ECO:0000313" key="4">
    <source>
        <dbReference type="EMBL" id="CAG8468177.1"/>
    </source>
</evidence>
<evidence type="ECO:0000313" key="5">
    <source>
        <dbReference type="Proteomes" id="UP000789375"/>
    </source>
</evidence>
<protein>
    <submittedName>
        <fullName evidence="4">12887_t:CDS:1</fullName>
    </submittedName>
</protein>
<evidence type="ECO:0000256" key="2">
    <source>
        <dbReference type="ARBA" id="ARBA00022598"/>
    </source>
</evidence>
<gene>
    <name evidence="4" type="ORF">FMOSSE_LOCUS2379</name>
</gene>
<dbReference type="Proteomes" id="UP000789375">
    <property type="component" value="Unassembled WGS sequence"/>
</dbReference>
<dbReference type="CDD" id="cd16442">
    <property type="entry name" value="BPL"/>
    <property type="match status" value="1"/>
</dbReference>
<keyword evidence="5" id="KW-1185">Reference proteome</keyword>
<dbReference type="PROSITE" id="PS51733">
    <property type="entry name" value="BPL_LPL_CATALYTIC"/>
    <property type="match status" value="1"/>
</dbReference>
<dbReference type="EMBL" id="CAJVPP010000310">
    <property type="protein sequence ID" value="CAG8468177.1"/>
    <property type="molecule type" value="Genomic_DNA"/>
</dbReference>
<dbReference type="SUPFAM" id="SSF55681">
    <property type="entry name" value="Class II aaRS and biotin synthetases"/>
    <property type="match status" value="1"/>
</dbReference>
<dbReference type="PANTHER" id="PTHR12835">
    <property type="entry name" value="BIOTIN PROTEIN LIGASE"/>
    <property type="match status" value="1"/>
</dbReference>
<dbReference type="Pfam" id="PF03099">
    <property type="entry name" value="BPL_LplA_LipB"/>
    <property type="match status" value="1"/>
</dbReference>
<organism evidence="4 5">
    <name type="scientific">Funneliformis mosseae</name>
    <name type="common">Endomycorrhizal fungus</name>
    <name type="synonym">Glomus mosseae</name>
    <dbReference type="NCBI Taxonomy" id="27381"/>
    <lineage>
        <taxon>Eukaryota</taxon>
        <taxon>Fungi</taxon>
        <taxon>Fungi incertae sedis</taxon>
        <taxon>Mucoromycota</taxon>
        <taxon>Glomeromycotina</taxon>
        <taxon>Glomeromycetes</taxon>
        <taxon>Glomerales</taxon>
        <taxon>Glomeraceae</taxon>
        <taxon>Funneliformis</taxon>
    </lineage>
</organism>
<name>A0A9N8W137_FUNMO</name>
<proteinExistence type="inferred from homology"/>
<dbReference type="GO" id="GO:0004077">
    <property type="term" value="F:biotin--[biotin carboxyl-carrier protein] ligase activity"/>
    <property type="evidence" value="ECO:0007669"/>
    <property type="project" value="InterPro"/>
</dbReference>
<feature type="domain" description="BPL/LPL catalytic" evidence="3">
    <location>
        <begin position="126"/>
        <end position="321"/>
    </location>
</feature>
<dbReference type="InterPro" id="IPR004143">
    <property type="entry name" value="BPL_LPL_catalytic"/>
</dbReference>
<keyword evidence="2" id="KW-0436">Ligase</keyword>
<evidence type="ECO:0000259" key="3">
    <source>
        <dbReference type="PROSITE" id="PS51733"/>
    </source>
</evidence>
<reference evidence="4" key="1">
    <citation type="submission" date="2021-06" db="EMBL/GenBank/DDBJ databases">
        <authorList>
            <person name="Kallberg Y."/>
            <person name="Tangrot J."/>
            <person name="Rosling A."/>
        </authorList>
    </citation>
    <scope>NUCLEOTIDE SEQUENCE</scope>
    <source>
        <strain evidence="4">87-6 pot B 2015</strain>
    </source>
</reference>
<accession>A0A9N8W137</accession>
<dbReference type="AlphaFoldDB" id="A0A9N8W137"/>
<comment type="caution">
    <text evidence="4">The sequence shown here is derived from an EMBL/GenBank/DDBJ whole genome shotgun (WGS) entry which is preliminary data.</text>
</comment>
<dbReference type="Gene3D" id="3.30.930.10">
    <property type="entry name" value="Bira Bifunctional Protein, Domain 2"/>
    <property type="match status" value="1"/>
</dbReference>
<dbReference type="InterPro" id="IPR004408">
    <property type="entry name" value="Biotin_CoA_COase_ligase"/>
</dbReference>